<feature type="transmembrane region" description="Helical" evidence="1">
    <location>
        <begin position="168"/>
        <end position="185"/>
    </location>
</feature>
<keyword evidence="3" id="KW-1185">Reference proteome</keyword>
<reference evidence="2" key="1">
    <citation type="submission" date="2021-12" db="EMBL/GenBank/DDBJ databases">
        <authorList>
            <person name="Rodrigo-Torres L."/>
            <person name="Arahal R. D."/>
            <person name="Lucena T."/>
        </authorList>
    </citation>
    <scope>NUCLEOTIDE SEQUENCE</scope>
    <source>
        <strain evidence="2">CECT 8267</strain>
    </source>
</reference>
<dbReference type="Proteomes" id="UP000838100">
    <property type="component" value="Unassembled WGS sequence"/>
</dbReference>
<keyword evidence="1" id="KW-0812">Transmembrane</keyword>
<dbReference type="EMBL" id="CAKLPX010000001">
    <property type="protein sequence ID" value="CAH0991171.1"/>
    <property type="molecule type" value="Genomic_DNA"/>
</dbReference>
<accession>A0ABM9ADA0</accession>
<dbReference type="Pfam" id="PF03929">
    <property type="entry name" value="PepSY_TM"/>
    <property type="match status" value="1"/>
</dbReference>
<keyword evidence="1" id="KW-1133">Transmembrane helix</keyword>
<protein>
    <submittedName>
        <fullName evidence="2">Uncharacterized protein</fullName>
    </submittedName>
</protein>
<evidence type="ECO:0000313" key="2">
    <source>
        <dbReference type="EMBL" id="CAH0991171.1"/>
    </source>
</evidence>
<gene>
    <name evidence="2" type="ORF">SIN8267_01273</name>
</gene>
<dbReference type="RefSeq" id="WP_237443828.1">
    <property type="nucleotide sequence ID" value="NZ_CAKLPX010000001.1"/>
</dbReference>
<dbReference type="InterPro" id="IPR005625">
    <property type="entry name" value="PepSY-ass_TM"/>
</dbReference>
<feature type="transmembrane region" description="Helical" evidence="1">
    <location>
        <begin position="12"/>
        <end position="34"/>
    </location>
</feature>
<evidence type="ECO:0000256" key="1">
    <source>
        <dbReference type="SAM" id="Phobius"/>
    </source>
</evidence>
<keyword evidence="1" id="KW-0472">Membrane</keyword>
<organism evidence="2 3">
    <name type="scientific">Sinobacterium norvegicum</name>
    <dbReference type="NCBI Taxonomy" id="1641715"/>
    <lineage>
        <taxon>Bacteria</taxon>
        <taxon>Pseudomonadati</taxon>
        <taxon>Pseudomonadota</taxon>
        <taxon>Gammaproteobacteria</taxon>
        <taxon>Cellvibrionales</taxon>
        <taxon>Spongiibacteraceae</taxon>
        <taxon>Sinobacterium</taxon>
    </lineage>
</organism>
<feature type="transmembrane region" description="Helical" evidence="1">
    <location>
        <begin position="134"/>
        <end position="156"/>
    </location>
</feature>
<name>A0ABM9ADA0_9GAMM</name>
<sequence>MINRLLLMKIHTVLAAFALPIACMFLVTGALYTWGIKGDVSSEQYTIELQQPLQPELDQLIDLAEVALRSHQLSTPSGGAKIKTVGDSFMLQWGGAQREVLIEPTADPGLATLTINEASGYKVLVQLHKAKGSVLFKIYATLFAGALLLLILSGFIMAWQTPKLKKMAFTALAVSVASFIGLVLIS</sequence>
<comment type="caution">
    <text evidence="2">The sequence shown here is derived from an EMBL/GenBank/DDBJ whole genome shotgun (WGS) entry which is preliminary data.</text>
</comment>
<proteinExistence type="predicted"/>
<evidence type="ECO:0000313" key="3">
    <source>
        <dbReference type="Proteomes" id="UP000838100"/>
    </source>
</evidence>